<dbReference type="Proteomes" id="UP001283212">
    <property type="component" value="Unassembled WGS sequence"/>
</dbReference>
<evidence type="ECO:0000313" key="3">
    <source>
        <dbReference type="Proteomes" id="UP001283212"/>
    </source>
</evidence>
<dbReference type="EMBL" id="JAWDKB010000002">
    <property type="protein sequence ID" value="MDV0443316.1"/>
    <property type="molecule type" value="Genomic_DNA"/>
</dbReference>
<dbReference type="AlphaFoldDB" id="A0AAE4SBB0"/>
<evidence type="ECO:0000313" key="2">
    <source>
        <dbReference type="EMBL" id="MDV0443316.1"/>
    </source>
</evidence>
<organism evidence="2 3">
    <name type="scientific">Methanorbis rubei</name>
    <dbReference type="NCBI Taxonomy" id="3028300"/>
    <lineage>
        <taxon>Archaea</taxon>
        <taxon>Methanobacteriati</taxon>
        <taxon>Methanobacteriota</taxon>
        <taxon>Stenosarchaea group</taxon>
        <taxon>Methanomicrobia</taxon>
        <taxon>Methanomicrobiales</taxon>
        <taxon>Methanocorpusculaceae</taxon>
        <taxon>Methanorbis</taxon>
    </lineage>
</organism>
<reference evidence="2 3" key="1">
    <citation type="submission" date="2023-06" db="EMBL/GenBank/DDBJ databases">
        <title>Genome sequence of Methancorpusculaceae sp. Cs1.</title>
        <authorList>
            <person name="Protasov E."/>
            <person name="Platt K."/>
            <person name="Poehlein A."/>
            <person name="Daniel R."/>
            <person name="Brune A."/>
        </authorList>
    </citation>
    <scope>NUCLEOTIDE SEQUENCE [LARGE SCALE GENOMIC DNA]</scope>
    <source>
        <strain evidence="2 3">Cs1</strain>
    </source>
</reference>
<feature type="transmembrane region" description="Helical" evidence="1">
    <location>
        <begin position="12"/>
        <end position="32"/>
    </location>
</feature>
<sequence length="138" mass="15467">MNRTEFIFKTIFLYSRKIIFSCFLINDIFFVASYSKQYFRDVHVCSVMFSVKFCVLPRSGKQAEGMRLVFLWAEQNIMDKKRKKLFEIYIIPGGMPPIPPIPPIAAISSGDGPADLADAMTSSILRIMTAASAADAIA</sequence>
<gene>
    <name evidence="2" type="ORF">McpCs1_06860</name>
</gene>
<name>A0AAE4SBB0_9EURY</name>
<keyword evidence="1" id="KW-0472">Membrane</keyword>
<keyword evidence="1" id="KW-0812">Transmembrane</keyword>
<comment type="caution">
    <text evidence="2">The sequence shown here is derived from an EMBL/GenBank/DDBJ whole genome shotgun (WGS) entry which is preliminary data.</text>
</comment>
<protein>
    <submittedName>
        <fullName evidence="2">Uncharacterized protein</fullName>
    </submittedName>
</protein>
<proteinExistence type="predicted"/>
<accession>A0AAE4SBB0</accession>
<evidence type="ECO:0000256" key="1">
    <source>
        <dbReference type="SAM" id="Phobius"/>
    </source>
</evidence>
<keyword evidence="3" id="KW-1185">Reference proteome</keyword>
<keyword evidence="1" id="KW-1133">Transmembrane helix</keyword>